<evidence type="ECO:0000313" key="2">
    <source>
        <dbReference type="EMBL" id="CAI5799463.1"/>
    </source>
</evidence>
<dbReference type="Gene3D" id="3.10.620.30">
    <property type="match status" value="1"/>
</dbReference>
<dbReference type="Proteomes" id="UP001178461">
    <property type="component" value="Chromosome W"/>
</dbReference>
<name>A0AA35PT30_9SAUR</name>
<dbReference type="SMART" id="SM00460">
    <property type="entry name" value="TGc"/>
    <property type="match status" value="1"/>
</dbReference>
<dbReference type="SUPFAM" id="SSF54001">
    <property type="entry name" value="Cysteine proteinases"/>
    <property type="match status" value="1"/>
</dbReference>
<gene>
    <name evidence="3" type="ORF">PODLI_1B009811</name>
    <name evidence="2" type="ORF">PODLI_1B024061</name>
</gene>
<dbReference type="InterPro" id="IPR002931">
    <property type="entry name" value="Transglutaminase-like"/>
</dbReference>
<evidence type="ECO:0000313" key="3">
    <source>
        <dbReference type="EMBL" id="CAI5799464.1"/>
    </source>
</evidence>
<dbReference type="GO" id="GO:0005737">
    <property type="term" value="C:cytoplasm"/>
    <property type="evidence" value="ECO:0007669"/>
    <property type="project" value="TreeGrafter"/>
</dbReference>
<protein>
    <recommendedName>
        <fullName evidence="1">Transglutaminase-like domain-containing protein</fullName>
    </recommendedName>
</protein>
<organism evidence="3 4">
    <name type="scientific">Podarcis lilfordi</name>
    <name type="common">Lilford's wall lizard</name>
    <dbReference type="NCBI Taxonomy" id="74358"/>
    <lineage>
        <taxon>Eukaryota</taxon>
        <taxon>Metazoa</taxon>
        <taxon>Chordata</taxon>
        <taxon>Craniata</taxon>
        <taxon>Vertebrata</taxon>
        <taxon>Euteleostomi</taxon>
        <taxon>Lepidosauria</taxon>
        <taxon>Squamata</taxon>
        <taxon>Bifurcata</taxon>
        <taxon>Unidentata</taxon>
        <taxon>Episquamata</taxon>
        <taxon>Laterata</taxon>
        <taxon>Lacertibaenia</taxon>
        <taxon>Lacertidae</taxon>
        <taxon>Podarcis</taxon>
    </lineage>
</organism>
<dbReference type="InterPro" id="IPR038765">
    <property type="entry name" value="Papain-like_cys_pep_sf"/>
</dbReference>
<sequence length="206" mass="23848">MTFPFLFLDYPWDKSNQKSIQIDLAKFKELDAYAQKVNVRNSVKNLVSVLLQKAPSDLEKVRAIWMWICHHIEYDVEGCYNLDKVSFKPADVLQSGKAICGGYARLFQEMCSIAGIQCQYLIGSCSVKGKSDHAWNAVRIDGRWHLLDCTWGSGSVNTAFSKFTFRYDEFYFLTHPALFIKKHFPEDPKWQLLKQTVTLEHQHDLT</sequence>
<dbReference type="EMBL" id="OX395145">
    <property type="protein sequence ID" value="CAI5799464.1"/>
    <property type="molecule type" value="Genomic_DNA"/>
</dbReference>
<dbReference type="Pfam" id="PF01841">
    <property type="entry name" value="Transglut_core"/>
    <property type="match status" value="1"/>
</dbReference>
<accession>A0AA35PT30</accession>
<dbReference type="InterPro" id="IPR052557">
    <property type="entry name" value="CAP/Cytokinesis_protein"/>
</dbReference>
<dbReference type="GO" id="GO:0007517">
    <property type="term" value="P:muscle organ development"/>
    <property type="evidence" value="ECO:0007669"/>
    <property type="project" value="TreeGrafter"/>
</dbReference>
<proteinExistence type="predicted"/>
<keyword evidence="4" id="KW-1185">Reference proteome</keyword>
<dbReference type="GO" id="GO:0007528">
    <property type="term" value="P:neuromuscular junction development"/>
    <property type="evidence" value="ECO:0007669"/>
    <property type="project" value="TreeGrafter"/>
</dbReference>
<dbReference type="PANTHER" id="PTHR46333:SF3">
    <property type="entry name" value="KYPHOSCOLIOSIS PEPTIDASE"/>
    <property type="match status" value="1"/>
</dbReference>
<evidence type="ECO:0000259" key="1">
    <source>
        <dbReference type="SMART" id="SM00460"/>
    </source>
</evidence>
<feature type="domain" description="Transglutaminase-like" evidence="1">
    <location>
        <begin position="92"/>
        <end position="151"/>
    </location>
</feature>
<evidence type="ECO:0000313" key="4">
    <source>
        <dbReference type="Proteomes" id="UP001178461"/>
    </source>
</evidence>
<dbReference type="PANTHER" id="PTHR46333">
    <property type="entry name" value="CYTOKINESIS PROTEIN 3"/>
    <property type="match status" value="1"/>
</dbReference>
<dbReference type="AlphaFoldDB" id="A0AA35PT30"/>
<reference evidence="3" key="1">
    <citation type="submission" date="2022-12" db="EMBL/GenBank/DDBJ databases">
        <authorList>
            <person name="Alioto T."/>
            <person name="Alioto T."/>
            <person name="Gomez Garrido J."/>
        </authorList>
    </citation>
    <scope>NUCLEOTIDE SEQUENCE</scope>
</reference>
<dbReference type="EMBL" id="OX395145">
    <property type="protein sequence ID" value="CAI5799463.1"/>
    <property type="molecule type" value="Genomic_DNA"/>
</dbReference>